<dbReference type="GeneID" id="37054915"/>
<protein>
    <recommendedName>
        <fullName evidence="3">FAD-binding domain-containing protein</fullName>
    </recommendedName>
</protein>
<organism evidence="1 2">
    <name type="scientific">Aspergillus eucalypticola (strain CBS 122712 / IBT 29274)</name>
    <dbReference type="NCBI Taxonomy" id="1448314"/>
    <lineage>
        <taxon>Eukaryota</taxon>
        <taxon>Fungi</taxon>
        <taxon>Dikarya</taxon>
        <taxon>Ascomycota</taxon>
        <taxon>Pezizomycotina</taxon>
        <taxon>Eurotiomycetes</taxon>
        <taxon>Eurotiomycetidae</taxon>
        <taxon>Eurotiales</taxon>
        <taxon>Aspergillaceae</taxon>
        <taxon>Aspergillus</taxon>
        <taxon>Aspergillus subgen. Circumdati</taxon>
    </lineage>
</organism>
<dbReference type="EMBL" id="MSFU01000031">
    <property type="protein sequence ID" value="PWY64397.1"/>
    <property type="molecule type" value="Genomic_DNA"/>
</dbReference>
<dbReference type="AlphaFoldDB" id="A0A317UV85"/>
<dbReference type="Gene3D" id="3.30.9.10">
    <property type="entry name" value="D-Amino Acid Oxidase, subunit A, domain 2"/>
    <property type="match status" value="1"/>
</dbReference>
<reference evidence="1" key="1">
    <citation type="submission" date="2016-12" db="EMBL/GenBank/DDBJ databases">
        <title>The genomes of Aspergillus section Nigri reveals drivers in fungal speciation.</title>
        <authorList>
            <consortium name="DOE Joint Genome Institute"/>
            <person name="Vesth T.C."/>
            <person name="Nybo J."/>
            <person name="Theobald S."/>
            <person name="Brandl J."/>
            <person name="Frisvad J.C."/>
            <person name="Nielsen K.F."/>
            <person name="Lyhne E.K."/>
            <person name="Kogle M.E."/>
            <person name="Kuo A."/>
            <person name="Riley R."/>
            <person name="Clum A."/>
            <person name="Nolan M."/>
            <person name="Lipzen A."/>
            <person name="Salamov A."/>
            <person name="Henrissat B."/>
            <person name="Wiebenga A."/>
            <person name="De vries R.P."/>
            <person name="Grigoriev I.V."/>
            <person name="Mortensen U.H."/>
            <person name="Andersen M.R."/>
            <person name="Baker S.E."/>
        </authorList>
    </citation>
    <scope>NUCLEOTIDE SEQUENCE</scope>
    <source>
        <strain evidence="1">CBS 122712</strain>
    </source>
</reference>
<evidence type="ECO:0008006" key="3">
    <source>
        <dbReference type="Google" id="ProtNLM"/>
    </source>
</evidence>
<evidence type="ECO:0000313" key="2">
    <source>
        <dbReference type="Proteomes" id="UP000246171"/>
    </source>
</evidence>
<keyword evidence="2" id="KW-1185">Reference proteome</keyword>
<dbReference type="InterPro" id="IPR036188">
    <property type="entry name" value="FAD/NAD-bd_sf"/>
</dbReference>
<comment type="caution">
    <text evidence="1">The sequence shown here is derived from an EMBL/GenBank/DDBJ whole genome shotgun (WGS) entry which is preliminary data.</text>
</comment>
<dbReference type="RefSeq" id="XP_025383868.1">
    <property type="nucleotide sequence ID" value="XM_025532953.1"/>
</dbReference>
<sequence length="129" mass="14573">MREEWNRISLYCRTTFHHHDGRRALEPMEFEYNRNNAAQHAAYPPRIRSVLGRAHLALMFFNQCKRLDIPITWNVPIVAYDEEAEIATAISIDGRRFLGDIVIAADGIGSKSHGAVLGHPVRAIGTGYT</sequence>
<name>A0A317UV85_ASPEC</name>
<dbReference type="OrthoDB" id="4446212at2759"/>
<dbReference type="SUPFAM" id="SSF51905">
    <property type="entry name" value="FAD/NAD(P)-binding domain"/>
    <property type="match status" value="1"/>
</dbReference>
<dbReference type="Proteomes" id="UP000246171">
    <property type="component" value="Unassembled WGS sequence"/>
</dbReference>
<gene>
    <name evidence="1" type="ORF">BO83DRAFT_392710</name>
</gene>
<dbReference type="VEuPathDB" id="FungiDB:BO83DRAFT_392710"/>
<proteinExistence type="predicted"/>
<dbReference type="Gene3D" id="3.50.50.60">
    <property type="entry name" value="FAD/NAD(P)-binding domain"/>
    <property type="match status" value="1"/>
</dbReference>
<evidence type="ECO:0000313" key="1">
    <source>
        <dbReference type="EMBL" id="PWY64397.1"/>
    </source>
</evidence>
<accession>A0A317UV85</accession>